<dbReference type="PANTHER" id="PTHR33112:SF1">
    <property type="entry name" value="HETEROKARYON INCOMPATIBILITY DOMAIN-CONTAINING PROTEIN"/>
    <property type="match status" value="1"/>
</dbReference>
<proteinExistence type="predicted"/>
<feature type="domain" description="Heterokaryon incompatibility" evidence="1">
    <location>
        <begin position="161"/>
        <end position="296"/>
    </location>
</feature>
<dbReference type="PANTHER" id="PTHR33112">
    <property type="entry name" value="DOMAIN PROTEIN, PUTATIVE-RELATED"/>
    <property type="match status" value="1"/>
</dbReference>
<dbReference type="AlphaFoldDB" id="A0A8K0RFF8"/>
<dbReference type="Pfam" id="PF06985">
    <property type="entry name" value="HET"/>
    <property type="match status" value="1"/>
</dbReference>
<keyword evidence="3" id="KW-1185">Reference proteome</keyword>
<sequence length="638" mass="71590">MTDLCERCLGLPWKLIAENDEVYSPISLGTLHETAESLATANCRLCRLLGKTMLTHRASCPPTTMLIYGRERIRLKHYGQRLDDHSDQALIVSHELADLEAALLAQQVPKRSNLEIARRWIQNCKTTHAKCLPTSQDALKHFRVIDCVDKRIITAPQDCSFVALSYVWGNPSESVATTANTLPTDLPKTIEDSVEVVLRLGYRFLWVDRYCIDQNNASDTRHQINQMGAIYSAAEVTIIAAAGMDPSAGLAGISRDRKGFGIIESVSGLHLALFPVPIAYHIHQTLWASRAWTFQEAFLSKRRLYFTDRMMTFICDSGFESENTKAERGWEPKLGPLQHLLPHGGSSFEVAQGMLTAYSTRTLSHDYDALNAISGALNTLASKDRPTHHIWGLPCALSRFVYGTHNFTMKGWEKPDETVIALHWYHHTPCSRRSGFPSWSALGWTGEVRFYADHQPTVPSESMIKVEQDGAWHMLHELIAGTSGSLNPAAGQISQHMEVTALTVPFVLVRKAARLDGRDNHEQREQWHVRIPLDKDISVKAVPYWDIPDSQIESTTPGFCTIMNCRRDDTGVVSVMDVSFLILRQCGDHFERIGYFAIALSVAARRFYQRVRPDGSEAEENTQVMAASVARKRTFLLG</sequence>
<evidence type="ECO:0000313" key="3">
    <source>
        <dbReference type="Proteomes" id="UP000813461"/>
    </source>
</evidence>
<name>A0A8K0RFF8_9PLEO</name>
<accession>A0A8K0RFF8</accession>
<dbReference type="Proteomes" id="UP000813461">
    <property type="component" value="Unassembled WGS sequence"/>
</dbReference>
<dbReference type="InterPro" id="IPR010730">
    <property type="entry name" value="HET"/>
</dbReference>
<organism evidence="2 3">
    <name type="scientific">Paraphoma chrysanthemicola</name>
    <dbReference type="NCBI Taxonomy" id="798071"/>
    <lineage>
        <taxon>Eukaryota</taxon>
        <taxon>Fungi</taxon>
        <taxon>Dikarya</taxon>
        <taxon>Ascomycota</taxon>
        <taxon>Pezizomycotina</taxon>
        <taxon>Dothideomycetes</taxon>
        <taxon>Pleosporomycetidae</taxon>
        <taxon>Pleosporales</taxon>
        <taxon>Pleosporineae</taxon>
        <taxon>Phaeosphaeriaceae</taxon>
        <taxon>Paraphoma</taxon>
    </lineage>
</organism>
<comment type="caution">
    <text evidence="2">The sequence shown here is derived from an EMBL/GenBank/DDBJ whole genome shotgun (WGS) entry which is preliminary data.</text>
</comment>
<dbReference type="OrthoDB" id="5428863at2759"/>
<evidence type="ECO:0000313" key="2">
    <source>
        <dbReference type="EMBL" id="KAH7092081.1"/>
    </source>
</evidence>
<gene>
    <name evidence="2" type="ORF">FB567DRAFT_625152</name>
</gene>
<protein>
    <submittedName>
        <fullName evidence="2">Heterokaryon incompatibility protein-domain-containing protein</fullName>
    </submittedName>
</protein>
<evidence type="ECO:0000259" key="1">
    <source>
        <dbReference type="Pfam" id="PF06985"/>
    </source>
</evidence>
<reference evidence="2" key="1">
    <citation type="journal article" date="2021" name="Nat. Commun.">
        <title>Genetic determinants of endophytism in the Arabidopsis root mycobiome.</title>
        <authorList>
            <person name="Mesny F."/>
            <person name="Miyauchi S."/>
            <person name="Thiergart T."/>
            <person name="Pickel B."/>
            <person name="Atanasova L."/>
            <person name="Karlsson M."/>
            <person name="Huettel B."/>
            <person name="Barry K.W."/>
            <person name="Haridas S."/>
            <person name="Chen C."/>
            <person name="Bauer D."/>
            <person name="Andreopoulos W."/>
            <person name="Pangilinan J."/>
            <person name="LaButti K."/>
            <person name="Riley R."/>
            <person name="Lipzen A."/>
            <person name="Clum A."/>
            <person name="Drula E."/>
            <person name="Henrissat B."/>
            <person name="Kohler A."/>
            <person name="Grigoriev I.V."/>
            <person name="Martin F.M."/>
            <person name="Hacquard S."/>
        </authorList>
    </citation>
    <scope>NUCLEOTIDE SEQUENCE</scope>
    <source>
        <strain evidence="2">MPI-SDFR-AT-0120</strain>
    </source>
</reference>
<dbReference type="EMBL" id="JAGMVJ010000003">
    <property type="protein sequence ID" value="KAH7092081.1"/>
    <property type="molecule type" value="Genomic_DNA"/>
</dbReference>